<gene>
    <name evidence="1" type="ORF">DSO57_1034078</name>
</gene>
<organism evidence="1 2">
    <name type="scientific">Entomophthora muscae</name>
    <dbReference type="NCBI Taxonomy" id="34485"/>
    <lineage>
        <taxon>Eukaryota</taxon>
        <taxon>Fungi</taxon>
        <taxon>Fungi incertae sedis</taxon>
        <taxon>Zoopagomycota</taxon>
        <taxon>Entomophthoromycotina</taxon>
        <taxon>Entomophthoromycetes</taxon>
        <taxon>Entomophthorales</taxon>
        <taxon>Entomophthoraceae</taxon>
        <taxon>Entomophthora</taxon>
    </lineage>
</organism>
<comment type="caution">
    <text evidence="1">The sequence shown here is derived from an EMBL/GenBank/DDBJ whole genome shotgun (WGS) entry which is preliminary data.</text>
</comment>
<evidence type="ECO:0000313" key="2">
    <source>
        <dbReference type="Proteomes" id="UP001165960"/>
    </source>
</evidence>
<dbReference type="Proteomes" id="UP001165960">
    <property type="component" value="Unassembled WGS sequence"/>
</dbReference>
<proteinExistence type="predicted"/>
<name>A0ACC2UKM2_9FUNG</name>
<protein>
    <submittedName>
        <fullName evidence="1">Uncharacterized protein</fullName>
    </submittedName>
</protein>
<accession>A0ACC2UKM2</accession>
<dbReference type="EMBL" id="QTSX02000278">
    <property type="protein sequence ID" value="KAJ9087358.1"/>
    <property type="molecule type" value="Genomic_DNA"/>
</dbReference>
<reference evidence="1" key="1">
    <citation type="submission" date="2022-04" db="EMBL/GenBank/DDBJ databases">
        <title>Genome of the entomopathogenic fungus Entomophthora muscae.</title>
        <authorList>
            <person name="Elya C."/>
            <person name="Lovett B.R."/>
            <person name="Lee E."/>
            <person name="Macias A.M."/>
            <person name="Hajek A.E."/>
            <person name="De Bivort B.L."/>
            <person name="Kasson M.T."/>
            <person name="De Fine Licht H.H."/>
            <person name="Stajich J.E."/>
        </authorList>
    </citation>
    <scope>NUCLEOTIDE SEQUENCE</scope>
    <source>
        <strain evidence="1">Berkeley</strain>
    </source>
</reference>
<evidence type="ECO:0000313" key="1">
    <source>
        <dbReference type="EMBL" id="KAJ9087358.1"/>
    </source>
</evidence>
<keyword evidence="2" id="KW-1185">Reference proteome</keyword>
<sequence>MSITLWCLFISLITGCLNIKLTYFRAKGETAATFGVFKDGSYVGRCVMSCNLHNAETCEFPGGVIFYNDFLSNSTLQILEYREHKYQRYLRWIGEPNVKILTQALEQTFYDMSWFCGLDSPVNGTRAPPVIQSYLLPKTKTPFLPHTE</sequence>